<name>A0A2U1N7Y4_ARTAN</name>
<dbReference type="OrthoDB" id="1748554at2759"/>
<dbReference type="GO" id="GO:0003964">
    <property type="term" value="F:RNA-directed DNA polymerase activity"/>
    <property type="evidence" value="ECO:0007669"/>
    <property type="project" value="UniProtKB-KW"/>
</dbReference>
<sequence length="291" mass="33281">MANHSFWPNHSFWDVDLASNVSWGWRKLLQIRDTIRPHFWHVLGDGRNTSAWFDNWDTQCPLMNHVSYRAVTNAGFDLQANVFDVISEGDWAWPIAWIRRYPALFQINVPFLNEDQVDKVLWKAHDGTLKEFSTREVGDNLDRKRNVINTMIEAYEEREKDLAGLSVCYNNYKRALEKLVAVKKTALQYKKRYGQLDNVVVPPAEFQNPQALTTKGFFTKQDEKNVVGGLALFHTSEPVKIVAYVSNECVVADLQPTNKRSSECVVADPPTNKRIRVSGAQLVISALPCLV</sequence>
<protein>
    <submittedName>
        <fullName evidence="1">Reverse transcriptase zinc-binding domain-containing protein</fullName>
    </submittedName>
</protein>
<accession>A0A2U1N7Y4</accession>
<dbReference type="AlphaFoldDB" id="A0A2U1N7Y4"/>
<evidence type="ECO:0000313" key="2">
    <source>
        <dbReference type="Proteomes" id="UP000245207"/>
    </source>
</evidence>
<dbReference type="Proteomes" id="UP000245207">
    <property type="component" value="Unassembled WGS sequence"/>
</dbReference>
<dbReference type="STRING" id="35608.A0A2U1N7Y4"/>
<keyword evidence="1" id="KW-0548">Nucleotidyltransferase</keyword>
<comment type="caution">
    <text evidence="1">The sequence shown here is derived from an EMBL/GenBank/DDBJ whole genome shotgun (WGS) entry which is preliminary data.</text>
</comment>
<organism evidence="1 2">
    <name type="scientific">Artemisia annua</name>
    <name type="common">Sweet wormwood</name>
    <dbReference type="NCBI Taxonomy" id="35608"/>
    <lineage>
        <taxon>Eukaryota</taxon>
        <taxon>Viridiplantae</taxon>
        <taxon>Streptophyta</taxon>
        <taxon>Embryophyta</taxon>
        <taxon>Tracheophyta</taxon>
        <taxon>Spermatophyta</taxon>
        <taxon>Magnoliopsida</taxon>
        <taxon>eudicotyledons</taxon>
        <taxon>Gunneridae</taxon>
        <taxon>Pentapetalae</taxon>
        <taxon>asterids</taxon>
        <taxon>campanulids</taxon>
        <taxon>Asterales</taxon>
        <taxon>Asteraceae</taxon>
        <taxon>Asteroideae</taxon>
        <taxon>Anthemideae</taxon>
        <taxon>Artemisiinae</taxon>
        <taxon>Artemisia</taxon>
    </lineage>
</organism>
<gene>
    <name evidence="1" type="ORF">CTI12_AA217760</name>
</gene>
<keyword evidence="1" id="KW-0695">RNA-directed DNA polymerase</keyword>
<reference evidence="1 2" key="1">
    <citation type="journal article" date="2018" name="Mol. Plant">
        <title>The genome of Artemisia annua provides insight into the evolution of Asteraceae family and artemisinin biosynthesis.</title>
        <authorList>
            <person name="Shen Q."/>
            <person name="Zhang L."/>
            <person name="Liao Z."/>
            <person name="Wang S."/>
            <person name="Yan T."/>
            <person name="Shi P."/>
            <person name="Liu M."/>
            <person name="Fu X."/>
            <person name="Pan Q."/>
            <person name="Wang Y."/>
            <person name="Lv Z."/>
            <person name="Lu X."/>
            <person name="Zhang F."/>
            <person name="Jiang W."/>
            <person name="Ma Y."/>
            <person name="Chen M."/>
            <person name="Hao X."/>
            <person name="Li L."/>
            <person name="Tang Y."/>
            <person name="Lv G."/>
            <person name="Zhou Y."/>
            <person name="Sun X."/>
            <person name="Brodelius P.E."/>
            <person name="Rose J.K.C."/>
            <person name="Tang K."/>
        </authorList>
    </citation>
    <scope>NUCLEOTIDE SEQUENCE [LARGE SCALE GENOMIC DNA]</scope>
    <source>
        <strain evidence="2">cv. Huhao1</strain>
        <tissue evidence="1">Leaf</tissue>
    </source>
</reference>
<proteinExistence type="predicted"/>
<keyword evidence="2" id="KW-1185">Reference proteome</keyword>
<evidence type="ECO:0000313" key="1">
    <source>
        <dbReference type="EMBL" id="PWA69592.1"/>
    </source>
</evidence>
<dbReference type="EMBL" id="PKPP01003404">
    <property type="protein sequence ID" value="PWA69592.1"/>
    <property type="molecule type" value="Genomic_DNA"/>
</dbReference>
<keyword evidence="1" id="KW-0808">Transferase</keyword>